<name>A0AA38UIX4_9AGAR</name>
<sequence>MVSPEERQNESSKFLGIDNIADSRSRQNRVASRFRRHTKTVKEPRAQPWQFLINLFVSRRHSPTSEVYIKTYISLIVPDPAKSRMLALSPARDLFTWSSTSTTNTPRHSSDLPNLSNLSNPLSLNQFTFTNTYRQQPFVETPAQRRARFAFVQKDSREGEKREDRVQSWVQDQVQQSAFMVNAAKLSSSSENDKSRRRKNATSSHRRQASFVPSLSTKWVPDEIMLSRMLKDSSNMSLSSITEEEEEQEPYVLYSTPISSYPFPSPAPYYHSAPLSPPSSPPRPSHQRRLSDLEVIPEE</sequence>
<dbReference type="AlphaFoldDB" id="A0AA38UIX4"/>
<feature type="compositionally biased region" description="Polar residues" evidence="1">
    <location>
        <begin position="98"/>
        <end position="107"/>
    </location>
</feature>
<keyword evidence="3" id="KW-1185">Reference proteome</keyword>
<feature type="region of interest" description="Disordered" evidence="1">
    <location>
        <begin position="98"/>
        <end position="117"/>
    </location>
</feature>
<gene>
    <name evidence="2" type="ORF">F5878DRAFT_334128</name>
</gene>
<feature type="compositionally biased region" description="Low complexity" evidence="1">
    <location>
        <begin position="257"/>
        <end position="274"/>
    </location>
</feature>
<feature type="compositionally biased region" description="Pro residues" evidence="1">
    <location>
        <begin position="275"/>
        <end position="284"/>
    </location>
</feature>
<evidence type="ECO:0000313" key="3">
    <source>
        <dbReference type="Proteomes" id="UP001163846"/>
    </source>
</evidence>
<dbReference type="Proteomes" id="UP001163846">
    <property type="component" value="Unassembled WGS sequence"/>
</dbReference>
<feature type="region of interest" description="Disordered" evidence="1">
    <location>
        <begin position="233"/>
        <end position="299"/>
    </location>
</feature>
<reference evidence="2" key="1">
    <citation type="submission" date="2022-08" db="EMBL/GenBank/DDBJ databases">
        <authorList>
            <consortium name="DOE Joint Genome Institute"/>
            <person name="Min B."/>
            <person name="Riley R."/>
            <person name="Sierra-Patev S."/>
            <person name="Naranjo-Ortiz M."/>
            <person name="Looney B."/>
            <person name="Konkel Z."/>
            <person name="Slot J.C."/>
            <person name="Sakamoto Y."/>
            <person name="Steenwyk J.L."/>
            <person name="Rokas A."/>
            <person name="Carro J."/>
            <person name="Camarero S."/>
            <person name="Ferreira P."/>
            <person name="Molpeceres G."/>
            <person name="Ruiz-Duenas F.J."/>
            <person name="Serrano A."/>
            <person name="Henrissat B."/>
            <person name="Drula E."/>
            <person name="Hughes K.W."/>
            <person name="Mata J.L."/>
            <person name="Ishikawa N.K."/>
            <person name="Vargas-Isla R."/>
            <person name="Ushijima S."/>
            <person name="Smith C.A."/>
            <person name="Ahrendt S."/>
            <person name="Andreopoulos W."/>
            <person name="He G."/>
            <person name="Labutti K."/>
            <person name="Lipzen A."/>
            <person name="Ng V."/>
            <person name="Sandor L."/>
            <person name="Barry K."/>
            <person name="Martinez A.T."/>
            <person name="Xiao Y."/>
            <person name="Gibbons J.G."/>
            <person name="Terashima K."/>
            <person name="Hibbett D.S."/>
            <person name="Grigoriev I.V."/>
        </authorList>
    </citation>
    <scope>NUCLEOTIDE SEQUENCE</scope>
    <source>
        <strain evidence="2">TFB9207</strain>
    </source>
</reference>
<proteinExistence type="predicted"/>
<organism evidence="2 3">
    <name type="scientific">Lentinula raphanica</name>
    <dbReference type="NCBI Taxonomy" id="153919"/>
    <lineage>
        <taxon>Eukaryota</taxon>
        <taxon>Fungi</taxon>
        <taxon>Dikarya</taxon>
        <taxon>Basidiomycota</taxon>
        <taxon>Agaricomycotina</taxon>
        <taxon>Agaricomycetes</taxon>
        <taxon>Agaricomycetidae</taxon>
        <taxon>Agaricales</taxon>
        <taxon>Marasmiineae</taxon>
        <taxon>Omphalotaceae</taxon>
        <taxon>Lentinula</taxon>
    </lineage>
</organism>
<protein>
    <submittedName>
        <fullName evidence="2">Uncharacterized protein</fullName>
    </submittedName>
</protein>
<feature type="compositionally biased region" description="Basic residues" evidence="1">
    <location>
        <begin position="195"/>
        <end position="208"/>
    </location>
</feature>
<accession>A0AA38UIX4</accession>
<evidence type="ECO:0000256" key="1">
    <source>
        <dbReference type="SAM" id="MobiDB-lite"/>
    </source>
</evidence>
<dbReference type="EMBL" id="MU805987">
    <property type="protein sequence ID" value="KAJ3843044.1"/>
    <property type="molecule type" value="Genomic_DNA"/>
</dbReference>
<evidence type="ECO:0000313" key="2">
    <source>
        <dbReference type="EMBL" id="KAJ3843044.1"/>
    </source>
</evidence>
<comment type="caution">
    <text evidence="2">The sequence shown here is derived from an EMBL/GenBank/DDBJ whole genome shotgun (WGS) entry which is preliminary data.</text>
</comment>
<feature type="region of interest" description="Disordered" evidence="1">
    <location>
        <begin position="183"/>
        <end position="212"/>
    </location>
</feature>